<comment type="caution">
    <text evidence="1">The sequence shown here is derived from an EMBL/GenBank/DDBJ whole genome shotgun (WGS) entry which is preliminary data.</text>
</comment>
<dbReference type="EMBL" id="BAAAQM010000007">
    <property type="protein sequence ID" value="GAA1961893.1"/>
    <property type="molecule type" value="Genomic_DNA"/>
</dbReference>
<keyword evidence="2" id="KW-1185">Reference proteome</keyword>
<accession>A0ABN2R1L0</accession>
<protein>
    <submittedName>
        <fullName evidence="1">Uncharacterized protein</fullName>
    </submittedName>
</protein>
<sequence>MSIDIRVKVASFCRELEDGTLEQLVRAAGQIAVYEQARTSLETGTIDEALESDLDALNAAVEDSTGRGFYPSGLRIYTPLPGAADGHGARVWGCPWEACTGRGRVKAGQNTPICAATGKPLTPKAIVE</sequence>
<organism evidence="1 2">
    <name type="scientific">Catenulispora subtropica</name>
    <dbReference type="NCBI Taxonomy" id="450798"/>
    <lineage>
        <taxon>Bacteria</taxon>
        <taxon>Bacillati</taxon>
        <taxon>Actinomycetota</taxon>
        <taxon>Actinomycetes</taxon>
        <taxon>Catenulisporales</taxon>
        <taxon>Catenulisporaceae</taxon>
        <taxon>Catenulispora</taxon>
    </lineage>
</organism>
<dbReference type="Proteomes" id="UP001499854">
    <property type="component" value="Unassembled WGS sequence"/>
</dbReference>
<evidence type="ECO:0000313" key="1">
    <source>
        <dbReference type="EMBL" id="GAA1961893.1"/>
    </source>
</evidence>
<reference evidence="1 2" key="1">
    <citation type="journal article" date="2019" name="Int. J. Syst. Evol. Microbiol.">
        <title>The Global Catalogue of Microorganisms (GCM) 10K type strain sequencing project: providing services to taxonomists for standard genome sequencing and annotation.</title>
        <authorList>
            <consortium name="The Broad Institute Genomics Platform"/>
            <consortium name="The Broad Institute Genome Sequencing Center for Infectious Disease"/>
            <person name="Wu L."/>
            <person name="Ma J."/>
        </authorList>
    </citation>
    <scope>NUCLEOTIDE SEQUENCE [LARGE SCALE GENOMIC DNA]</scope>
    <source>
        <strain evidence="1 2">JCM 16013</strain>
    </source>
</reference>
<proteinExistence type="predicted"/>
<name>A0ABN2R1L0_9ACTN</name>
<dbReference type="RefSeq" id="WP_344656501.1">
    <property type="nucleotide sequence ID" value="NZ_BAAAQM010000007.1"/>
</dbReference>
<evidence type="ECO:0000313" key="2">
    <source>
        <dbReference type="Proteomes" id="UP001499854"/>
    </source>
</evidence>
<gene>
    <name evidence="1" type="ORF">GCM10009838_18250</name>
</gene>